<sequence length="58" mass="6790">MYRKSLHKRLLYHKQKLTSIDNMKKSFLAQDQTPGSSVAKQQGKQYWKELTKFASTVS</sequence>
<dbReference type="AlphaFoldDB" id="A0A9D4R494"/>
<reference evidence="1" key="1">
    <citation type="journal article" date="2019" name="bioRxiv">
        <title>The Genome of the Zebra Mussel, Dreissena polymorpha: A Resource for Invasive Species Research.</title>
        <authorList>
            <person name="McCartney M.A."/>
            <person name="Auch B."/>
            <person name="Kono T."/>
            <person name="Mallez S."/>
            <person name="Zhang Y."/>
            <person name="Obille A."/>
            <person name="Becker A."/>
            <person name="Abrahante J.E."/>
            <person name="Garbe J."/>
            <person name="Badalamenti J.P."/>
            <person name="Herman A."/>
            <person name="Mangelson H."/>
            <person name="Liachko I."/>
            <person name="Sullivan S."/>
            <person name="Sone E.D."/>
            <person name="Koren S."/>
            <person name="Silverstein K.A.T."/>
            <person name="Beckman K.B."/>
            <person name="Gohl D.M."/>
        </authorList>
    </citation>
    <scope>NUCLEOTIDE SEQUENCE</scope>
    <source>
        <strain evidence="1">Duluth1</strain>
        <tissue evidence="1">Whole animal</tissue>
    </source>
</reference>
<proteinExistence type="predicted"/>
<evidence type="ECO:0000313" key="1">
    <source>
        <dbReference type="EMBL" id="KAH3853367.1"/>
    </source>
</evidence>
<organism evidence="1 2">
    <name type="scientific">Dreissena polymorpha</name>
    <name type="common">Zebra mussel</name>
    <name type="synonym">Mytilus polymorpha</name>
    <dbReference type="NCBI Taxonomy" id="45954"/>
    <lineage>
        <taxon>Eukaryota</taxon>
        <taxon>Metazoa</taxon>
        <taxon>Spiralia</taxon>
        <taxon>Lophotrochozoa</taxon>
        <taxon>Mollusca</taxon>
        <taxon>Bivalvia</taxon>
        <taxon>Autobranchia</taxon>
        <taxon>Heteroconchia</taxon>
        <taxon>Euheterodonta</taxon>
        <taxon>Imparidentia</taxon>
        <taxon>Neoheterodontei</taxon>
        <taxon>Myida</taxon>
        <taxon>Dreissenoidea</taxon>
        <taxon>Dreissenidae</taxon>
        <taxon>Dreissena</taxon>
    </lineage>
</organism>
<dbReference type="EMBL" id="JAIWYP010000003">
    <property type="protein sequence ID" value="KAH3853367.1"/>
    <property type="molecule type" value="Genomic_DNA"/>
</dbReference>
<evidence type="ECO:0000313" key="2">
    <source>
        <dbReference type="Proteomes" id="UP000828390"/>
    </source>
</evidence>
<keyword evidence="2" id="KW-1185">Reference proteome</keyword>
<accession>A0A9D4R494</accession>
<gene>
    <name evidence="1" type="ORF">DPMN_095889</name>
</gene>
<reference evidence="1" key="2">
    <citation type="submission" date="2020-11" db="EMBL/GenBank/DDBJ databases">
        <authorList>
            <person name="McCartney M.A."/>
            <person name="Auch B."/>
            <person name="Kono T."/>
            <person name="Mallez S."/>
            <person name="Becker A."/>
            <person name="Gohl D.M."/>
            <person name="Silverstein K.A.T."/>
            <person name="Koren S."/>
            <person name="Bechman K.B."/>
            <person name="Herman A."/>
            <person name="Abrahante J.E."/>
            <person name="Garbe J."/>
        </authorList>
    </citation>
    <scope>NUCLEOTIDE SEQUENCE</scope>
    <source>
        <strain evidence="1">Duluth1</strain>
        <tissue evidence="1">Whole animal</tissue>
    </source>
</reference>
<name>A0A9D4R494_DREPO</name>
<comment type="caution">
    <text evidence="1">The sequence shown here is derived from an EMBL/GenBank/DDBJ whole genome shotgun (WGS) entry which is preliminary data.</text>
</comment>
<protein>
    <submittedName>
        <fullName evidence="1">Uncharacterized protein</fullName>
    </submittedName>
</protein>
<dbReference type="Proteomes" id="UP000828390">
    <property type="component" value="Unassembled WGS sequence"/>
</dbReference>